<evidence type="ECO:0000313" key="1">
    <source>
        <dbReference type="EMBL" id="KAJ7086178.1"/>
    </source>
</evidence>
<name>A0AAD6XL72_9AGAR</name>
<protein>
    <submittedName>
        <fullName evidence="1">Uncharacterized protein</fullName>
    </submittedName>
</protein>
<comment type="caution">
    <text evidence="1">The sequence shown here is derived from an EMBL/GenBank/DDBJ whole genome shotgun (WGS) entry which is preliminary data.</text>
</comment>
<proteinExistence type="predicted"/>
<evidence type="ECO:0000313" key="2">
    <source>
        <dbReference type="Proteomes" id="UP001222325"/>
    </source>
</evidence>
<keyword evidence="2" id="KW-1185">Reference proteome</keyword>
<dbReference type="EMBL" id="JARJCN010000032">
    <property type="protein sequence ID" value="KAJ7086178.1"/>
    <property type="molecule type" value="Genomic_DNA"/>
</dbReference>
<accession>A0AAD6XL72</accession>
<sequence length="94" mass="10180">MDTSLGSIFGLVASMSDLVRANQGDFVSGARKDICLDDLPLIGIVRCAWAPGRPCMARPYRSPSAPPPVVFRIPSPQLKVPACARRQRHSACCR</sequence>
<reference evidence="1" key="1">
    <citation type="submission" date="2023-03" db="EMBL/GenBank/DDBJ databases">
        <title>Massive genome expansion in bonnet fungi (Mycena s.s.) driven by repeated elements and novel gene families across ecological guilds.</title>
        <authorList>
            <consortium name="Lawrence Berkeley National Laboratory"/>
            <person name="Harder C.B."/>
            <person name="Miyauchi S."/>
            <person name="Viragh M."/>
            <person name="Kuo A."/>
            <person name="Thoen E."/>
            <person name="Andreopoulos B."/>
            <person name="Lu D."/>
            <person name="Skrede I."/>
            <person name="Drula E."/>
            <person name="Henrissat B."/>
            <person name="Morin E."/>
            <person name="Kohler A."/>
            <person name="Barry K."/>
            <person name="LaButti K."/>
            <person name="Morin E."/>
            <person name="Salamov A."/>
            <person name="Lipzen A."/>
            <person name="Mereny Z."/>
            <person name="Hegedus B."/>
            <person name="Baldrian P."/>
            <person name="Stursova M."/>
            <person name="Weitz H."/>
            <person name="Taylor A."/>
            <person name="Grigoriev I.V."/>
            <person name="Nagy L.G."/>
            <person name="Martin F."/>
            <person name="Kauserud H."/>
        </authorList>
    </citation>
    <scope>NUCLEOTIDE SEQUENCE</scope>
    <source>
        <strain evidence="1">CBHHK173m</strain>
    </source>
</reference>
<dbReference type="AlphaFoldDB" id="A0AAD6XL72"/>
<dbReference type="Proteomes" id="UP001222325">
    <property type="component" value="Unassembled WGS sequence"/>
</dbReference>
<gene>
    <name evidence="1" type="ORF">B0H15DRAFT_950762</name>
</gene>
<organism evidence="1 2">
    <name type="scientific">Mycena belliarum</name>
    <dbReference type="NCBI Taxonomy" id="1033014"/>
    <lineage>
        <taxon>Eukaryota</taxon>
        <taxon>Fungi</taxon>
        <taxon>Dikarya</taxon>
        <taxon>Basidiomycota</taxon>
        <taxon>Agaricomycotina</taxon>
        <taxon>Agaricomycetes</taxon>
        <taxon>Agaricomycetidae</taxon>
        <taxon>Agaricales</taxon>
        <taxon>Marasmiineae</taxon>
        <taxon>Mycenaceae</taxon>
        <taxon>Mycena</taxon>
    </lineage>
</organism>